<dbReference type="PROSITE" id="PS50995">
    <property type="entry name" value="HTH_MARR_2"/>
    <property type="match status" value="1"/>
</dbReference>
<dbReference type="OrthoDB" id="3215377at2"/>
<keyword evidence="3" id="KW-1185">Reference proteome</keyword>
<evidence type="ECO:0000313" key="3">
    <source>
        <dbReference type="Proteomes" id="UP000319769"/>
    </source>
</evidence>
<dbReference type="Pfam" id="PF01047">
    <property type="entry name" value="MarR"/>
    <property type="match status" value="1"/>
</dbReference>
<dbReference type="Gene3D" id="1.10.10.10">
    <property type="entry name" value="Winged helix-like DNA-binding domain superfamily/Winged helix DNA-binding domain"/>
    <property type="match status" value="1"/>
</dbReference>
<dbReference type="SUPFAM" id="SSF46785">
    <property type="entry name" value="Winged helix' DNA-binding domain"/>
    <property type="match status" value="1"/>
</dbReference>
<dbReference type="SMART" id="SM00347">
    <property type="entry name" value="HTH_MARR"/>
    <property type="match status" value="1"/>
</dbReference>
<dbReference type="InterPro" id="IPR000835">
    <property type="entry name" value="HTH_MarR-typ"/>
</dbReference>
<dbReference type="InterPro" id="IPR036390">
    <property type="entry name" value="WH_DNA-bd_sf"/>
</dbReference>
<name>A0A5N0V101_9PSEU</name>
<reference evidence="2" key="1">
    <citation type="submission" date="2019-09" db="EMBL/GenBank/DDBJ databases">
        <authorList>
            <person name="Teo W.F.A."/>
            <person name="Duangmal K."/>
        </authorList>
    </citation>
    <scope>NUCLEOTIDE SEQUENCE [LARGE SCALE GENOMIC DNA]</scope>
    <source>
        <strain evidence="2">K81G1</strain>
    </source>
</reference>
<evidence type="ECO:0000259" key="1">
    <source>
        <dbReference type="PROSITE" id="PS50995"/>
    </source>
</evidence>
<dbReference type="EMBL" id="VMNW02000031">
    <property type="protein sequence ID" value="KAA9159101.1"/>
    <property type="molecule type" value="Genomic_DNA"/>
</dbReference>
<dbReference type="InterPro" id="IPR036388">
    <property type="entry name" value="WH-like_DNA-bd_sf"/>
</dbReference>
<sequence length="123" mass="13922">MRIARLVRADSSAEIAPHLYSVLTQLEHQPRTATQLADRDRVSGPAMTRTINALQRLDYVSRSADPDDGRHVIVSLTPEGAKTLRRVKRNRDAWMASRLEKLSDQELTVLAEAARILHKIQEE</sequence>
<feature type="domain" description="HTH marR-type" evidence="1">
    <location>
        <begin position="1"/>
        <end position="122"/>
    </location>
</feature>
<dbReference type="InterPro" id="IPR052526">
    <property type="entry name" value="HTH-type_Bedaq_tolerance"/>
</dbReference>
<comment type="caution">
    <text evidence="2">The sequence shown here is derived from an EMBL/GenBank/DDBJ whole genome shotgun (WGS) entry which is preliminary data.</text>
</comment>
<gene>
    <name evidence="2" type="ORF">FPZ12_020990</name>
</gene>
<accession>A0A5N0V101</accession>
<proteinExistence type="predicted"/>
<dbReference type="AlphaFoldDB" id="A0A5N0V101"/>
<dbReference type="Proteomes" id="UP000319769">
    <property type="component" value="Unassembled WGS sequence"/>
</dbReference>
<organism evidence="2 3">
    <name type="scientific">Amycolatopsis acidicola</name>
    <dbReference type="NCBI Taxonomy" id="2596893"/>
    <lineage>
        <taxon>Bacteria</taxon>
        <taxon>Bacillati</taxon>
        <taxon>Actinomycetota</taxon>
        <taxon>Actinomycetes</taxon>
        <taxon>Pseudonocardiales</taxon>
        <taxon>Pseudonocardiaceae</taxon>
        <taxon>Amycolatopsis</taxon>
    </lineage>
</organism>
<dbReference type="PANTHER" id="PTHR39515:SF2">
    <property type="entry name" value="HTH-TYPE TRANSCRIPTIONAL REGULATOR RV0880"/>
    <property type="match status" value="1"/>
</dbReference>
<evidence type="ECO:0000313" key="2">
    <source>
        <dbReference type="EMBL" id="KAA9159101.1"/>
    </source>
</evidence>
<protein>
    <submittedName>
        <fullName evidence="2">MarR family transcriptional regulator</fullName>
    </submittedName>
</protein>
<dbReference type="PANTHER" id="PTHR39515">
    <property type="entry name" value="CONSERVED PROTEIN"/>
    <property type="match status" value="1"/>
</dbReference>
<dbReference type="GO" id="GO:0003700">
    <property type="term" value="F:DNA-binding transcription factor activity"/>
    <property type="evidence" value="ECO:0007669"/>
    <property type="project" value="InterPro"/>
</dbReference>